<dbReference type="SUPFAM" id="SSF47807">
    <property type="entry name" value="5' to 3' exonuclease, C-terminal subdomain"/>
    <property type="match status" value="1"/>
</dbReference>
<dbReference type="Gene3D" id="3.40.50.1010">
    <property type="entry name" value="5'-nuclease"/>
    <property type="match status" value="1"/>
</dbReference>
<proteinExistence type="predicted"/>
<dbReference type="AlphaFoldDB" id="A0A485LVR9"/>
<dbReference type="InterPro" id="IPR020045">
    <property type="entry name" value="DNA_polI_H3TH"/>
</dbReference>
<dbReference type="EC" id="3.1.-.-" evidence="5"/>
<dbReference type="SMART" id="SM00279">
    <property type="entry name" value="HhH2"/>
    <property type="match status" value="1"/>
</dbReference>
<sequence length="255" mass="28046">MSIHVLIIDALNLIRRVDAARRDHAGGSGSSVDACVQSLTRALNERAPSHAVCVFEGKGPSFRAALYPGYKAGRAPMPVDLEESLPMIRAAFLGMGVRSIEVDCVEADDIIATLAVKIEAGKLRTTILSTDKIFLQLLSDRIRVRDHFGKRELDQAYVFEKFQVHSTQLADLFALAGDPTNSIPGIPSVGRKTAARLLQEYGTLDNIISSASLIGGRLGRIIEERKDDAFLFRRLMLLKKDIDLGLNLMDFRLGR</sequence>
<evidence type="ECO:0000256" key="2">
    <source>
        <dbReference type="ARBA" id="ARBA00022801"/>
    </source>
</evidence>
<feature type="domain" description="5'-3' exonuclease" evidence="4">
    <location>
        <begin position="3"/>
        <end position="254"/>
    </location>
</feature>
<dbReference type="InterPro" id="IPR008918">
    <property type="entry name" value="HhH2"/>
</dbReference>
<dbReference type="GO" id="GO:0003677">
    <property type="term" value="F:DNA binding"/>
    <property type="evidence" value="ECO:0007669"/>
    <property type="project" value="UniProtKB-KW"/>
</dbReference>
<dbReference type="InterPro" id="IPR038969">
    <property type="entry name" value="FEN"/>
</dbReference>
<evidence type="ECO:0000259" key="4">
    <source>
        <dbReference type="SMART" id="SM00475"/>
    </source>
</evidence>
<dbReference type="SMART" id="SM00475">
    <property type="entry name" value="53EXOc"/>
    <property type="match status" value="1"/>
</dbReference>
<accession>A0A485LVR9</accession>
<organism evidence="5">
    <name type="scientific">anaerobic digester metagenome</name>
    <dbReference type="NCBI Taxonomy" id="1263854"/>
    <lineage>
        <taxon>unclassified sequences</taxon>
        <taxon>metagenomes</taxon>
        <taxon>ecological metagenomes</taxon>
    </lineage>
</organism>
<dbReference type="CDD" id="cd09898">
    <property type="entry name" value="H3TH_53EXO"/>
    <property type="match status" value="1"/>
</dbReference>
<dbReference type="PANTHER" id="PTHR42646:SF2">
    <property type="entry name" value="5'-3' EXONUCLEASE FAMILY PROTEIN"/>
    <property type="match status" value="1"/>
</dbReference>
<dbReference type="Gene3D" id="1.10.150.20">
    <property type="entry name" value="5' to 3' exonuclease, C-terminal subdomain"/>
    <property type="match status" value="1"/>
</dbReference>
<dbReference type="GO" id="GO:0008409">
    <property type="term" value="F:5'-3' exonuclease activity"/>
    <property type="evidence" value="ECO:0007669"/>
    <property type="project" value="InterPro"/>
</dbReference>
<evidence type="ECO:0000256" key="1">
    <source>
        <dbReference type="ARBA" id="ARBA00022722"/>
    </source>
</evidence>
<dbReference type="EMBL" id="CAADRM010000022">
    <property type="protein sequence ID" value="VFU11857.1"/>
    <property type="molecule type" value="Genomic_DNA"/>
</dbReference>
<name>A0A485LVR9_9ZZZZ</name>
<dbReference type="Pfam" id="PF01367">
    <property type="entry name" value="5_3_exonuc"/>
    <property type="match status" value="1"/>
</dbReference>
<keyword evidence="1" id="KW-0540">Nuclease</keyword>
<dbReference type="GO" id="GO:0017108">
    <property type="term" value="F:5'-flap endonuclease activity"/>
    <property type="evidence" value="ECO:0007669"/>
    <property type="project" value="InterPro"/>
</dbReference>
<dbReference type="GO" id="GO:0033567">
    <property type="term" value="P:DNA replication, Okazaki fragment processing"/>
    <property type="evidence" value="ECO:0007669"/>
    <property type="project" value="InterPro"/>
</dbReference>
<dbReference type="SUPFAM" id="SSF88723">
    <property type="entry name" value="PIN domain-like"/>
    <property type="match status" value="1"/>
</dbReference>
<keyword evidence="3" id="KW-0238">DNA-binding</keyword>
<dbReference type="InterPro" id="IPR002421">
    <property type="entry name" value="5-3_exonuclease"/>
</dbReference>
<dbReference type="CDD" id="cd09859">
    <property type="entry name" value="PIN_53EXO"/>
    <property type="match status" value="1"/>
</dbReference>
<dbReference type="FunFam" id="1.10.150.20:FF:000003">
    <property type="entry name" value="DNA polymerase I"/>
    <property type="match status" value="1"/>
</dbReference>
<protein>
    <submittedName>
        <fullName evidence="5">Flap endonuclease Xni</fullName>
        <ecNumber evidence="5">3.1.-.-</ecNumber>
    </submittedName>
</protein>
<evidence type="ECO:0000313" key="5">
    <source>
        <dbReference type="EMBL" id="VFU11857.1"/>
    </source>
</evidence>
<gene>
    <name evidence="5" type="primary">xni</name>
    <name evidence="5" type="ORF">SCFA_1180003</name>
</gene>
<dbReference type="Pfam" id="PF02739">
    <property type="entry name" value="5_3_exonuc_N"/>
    <property type="match status" value="1"/>
</dbReference>
<keyword evidence="2 5" id="KW-0378">Hydrolase</keyword>
<dbReference type="InterPro" id="IPR029060">
    <property type="entry name" value="PIN-like_dom_sf"/>
</dbReference>
<evidence type="ECO:0000256" key="3">
    <source>
        <dbReference type="ARBA" id="ARBA00023125"/>
    </source>
</evidence>
<dbReference type="InterPro" id="IPR020046">
    <property type="entry name" value="5-3_exonucl_a-hlix_arch_N"/>
</dbReference>
<dbReference type="InterPro" id="IPR036279">
    <property type="entry name" value="5-3_exonuclease_C_sf"/>
</dbReference>
<keyword evidence="5" id="KW-0255">Endonuclease</keyword>
<dbReference type="PANTHER" id="PTHR42646">
    <property type="entry name" value="FLAP ENDONUCLEASE XNI"/>
    <property type="match status" value="1"/>
</dbReference>
<reference evidence="5" key="1">
    <citation type="submission" date="2019-03" db="EMBL/GenBank/DDBJ databases">
        <authorList>
            <person name="Hao L."/>
        </authorList>
    </citation>
    <scope>NUCLEOTIDE SEQUENCE</scope>
</reference>